<evidence type="ECO:0000256" key="5">
    <source>
        <dbReference type="SAM" id="MobiDB-lite"/>
    </source>
</evidence>
<dbReference type="Pfam" id="PF01412">
    <property type="entry name" value="ArfGap"/>
    <property type="match status" value="1"/>
</dbReference>
<keyword evidence="8" id="KW-1185">Reference proteome</keyword>
<dbReference type="PANTHER" id="PTHR23180">
    <property type="entry name" value="CENTAURIN/ARF"/>
    <property type="match status" value="1"/>
</dbReference>
<keyword evidence="1" id="KW-0479">Metal-binding</keyword>
<dbReference type="Gene3D" id="1.10.220.150">
    <property type="entry name" value="Arf GTPase activating protein"/>
    <property type="match status" value="1"/>
</dbReference>
<dbReference type="InterPro" id="IPR038508">
    <property type="entry name" value="ArfGAP_dom_sf"/>
</dbReference>
<keyword evidence="2 4" id="KW-0863">Zinc-finger</keyword>
<dbReference type="AlphaFoldDB" id="A0A0L0FKK7"/>
<sequence length="319" mass="36294">MAFFQLGSKALQPLEPLMKDCFDQLKSMKSSFAEMQQQDDADYDISVKKKAEVFLDEYIAFQINDLKKDSDSPNMRKRSTTEVTKSGYLFVGEKKQFGYTWDRSYFYIIDGVLMRQSNHTHMTTLDPSGVVSDGIDRTADMLPILSAIMTNSPTCADCGEPGADWVSINIGVVICIQCSGIHRSLGVIISQVRSLTLDAWKPGMLTILTHTDNQRVNEKYEHIKPHHGDTKPTPDSPRDDKESWIRQKYVDLVFMRKPDKLQILVCYFYNSLSCGYLHNCSLFRQGSNTICPLICFTSYLARFQLQGDKYVIPSLISLQ</sequence>
<dbReference type="SUPFAM" id="SSF57863">
    <property type="entry name" value="ArfGap/RecO-like zinc finger"/>
    <property type="match status" value="1"/>
</dbReference>
<evidence type="ECO:0000313" key="7">
    <source>
        <dbReference type="EMBL" id="KNC76553.1"/>
    </source>
</evidence>
<protein>
    <recommendedName>
        <fullName evidence="6">Arf-GAP domain-containing protein</fullName>
    </recommendedName>
</protein>
<reference evidence="7 8" key="1">
    <citation type="submission" date="2011-02" db="EMBL/GenBank/DDBJ databases">
        <title>The Genome Sequence of Sphaeroforma arctica JP610.</title>
        <authorList>
            <consortium name="The Broad Institute Genome Sequencing Platform"/>
            <person name="Russ C."/>
            <person name="Cuomo C."/>
            <person name="Young S.K."/>
            <person name="Zeng Q."/>
            <person name="Gargeya S."/>
            <person name="Alvarado L."/>
            <person name="Berlin A."/>
            <person name="Chapman S.B."/>
            <person name="Chen Z."/>
            <person name="Freedman E."/>
            <person name="Gellesch M."/>
            <person name="Goldberg J."/>
            <person name="Griggs A."/>
            <person name="Gujja S."/>
            <person name="Heilman E."/>
            <person name="Heiman D."/>
            <person name="Howarth C."/>
            <person name="Mehta T."/>
            <person name="Neiman D."/>
            <person name="Pearson M."/>
            <person name="Roberts A."/>
            <person name="Saif S."/>
            <person name="Shea T."/>
            <person name="Shenoy N."/>
            <person name="Sisk P."/>
            <person name="Stolte C."/>
            <person name="Sykes S."/>
            <person name="White J."/>
            <person name="Yandava C."/>
            <person name="Burger G."/>
            <person name="Gray M.W."/>
            <person name="Holland P.W.H."/>
            <person name="King N."/>
            <person name="Lang F.B.F."/>
            <person name="Roger A.J."/>
            <person name="Ruiz-Trillo I."/>
            <person name="Haas B."/>
            <person name="Nusbaum C."/>
            <person name="Birren B."/>
        </authorList>
    </citation>
    <scope>NUCLEOTIDE SEQUENCE [LARGE SCALE GENOMIC DNA]</scope>
    <source>
        <strain evidence="7 8">JP610</strain>
    </source>
</reference>
<dbReference type="InterPro" id="IPR045258">
    <property type="entry name" value="ACAP1/2/3-like"/>
</dbReference>
<dbReference type="PANTHER" id="PTHR23180:SF160">
    <property type="entry name" value="ADP-RIBOSYLATION FACTOR GTPASE-ACTIVATING PROTEIN EFFECTOR PROTEIN 1"/>
    <property type="match status" value="1"/>
</dbReference>
<keyword evidence="3" id="KW-0862">Zinc</keyword>
<gene>
    <name evidence="7" type="ORF">SARC_10952</name>
</gene>
<dbReference type="PROSITE" id="PS50115">
    <property type="entry name" value="ARFGAP"/>
    <property type="match status" value="1"/>
</dbReference>
<dbReference type="OrthoDB" id="6136903at2759"/>
<evidence type="ECO:0000313" key="8">
    <source>
        <dbReference type="Proteomes" id="UP000054560"/>
    </source>
</evidence>
<dbReference type="EMBL" id="KQ243053">
    <property type="protein sequence ID" value="KNC76553.1"/>
    <property type="molecule type" value="Genomic_DNA"/>
</dbReference>
<dbReference type="InterPro" id="IPR027267">
    <property type="entry name" value="AH/BAR_dom_sf"/>
</dbReference>
<evidence type="ECO:0000256" key="1">
    <source>
        <dbReference type="ARBA" id="ARBA00022723"/>
    </source>
</evidence>
<dbReference type="SUPFAM" id="SSF103657">
    <property type="entry name" value="BAR/IMD domain-like"/>
    <property type="match status" value="1"/>
</dbReference>
<dbReference type="InterPro" id="IPR001164">
    <property type="entry name" value="ArfGAP_dom"/>
</dbReference>
<proteinExistence type="predicted"/>
<dbReference type="PRINTS" id="PR00405">
    <property type="entry name" value="REVINTRACTNG"/>
</dbReference>
<dbReference type="STRING" id="667725.A0A0L0FKK7"/>
<evidence type="ECO:0000259" key="6">
    <source>
        <dbReference type="PROSITE" id="PS50115"/>
    </source>
</evidence>
<evidence type="ECO:0000256" key="4">
    <source>
        <dbReference type="PROSITE-ProRule" id="PRU00288"/>
    </source>
</evidence>
<feature type="region of interest" description="Disordered" evidence="5">
    <location>
        <begin position="222"/>
        <end position="241"/>
    </location>
</feature>
<dbReference type="eggNOG" id="KOG0521">
    <property type="taxonomic scope" value="Eukaryota"/>
</dbReference>
<dbReference type="InterPro" id="IPR037278">
    <property type="entry name" value="ARFGAP/RecO"/>
</dbReference>
<dbReference type="SMART" id="SM00105">
    <property type="entry name" value="ArfGap"/>
    <property type="match status" value="1"/>
</dbReference>
<name>A0A0L0FKK7_9EUKA</name>
<dbReference type="GO" id="GO:0008270">
    <property type="term" value="F:zinc ion binding"/>
    <property type="evidence" value="ECO:0007669"/>
    <property type="project" value="UniProtKB-KW"/>
</dbReference>
<dbReference type="Proteomes" id="UP000054560">
    <property type="component" value="Unassembled WGS sequence"/>
</dbReference>
<dbReference type="RefSeq" id="XP_014150455.1">
    <property type="nucleotide sequence ID" value="XM_014294980.1"/>
</dbReference>
<evidence type="ECO:0000256" key="2">
    <source>
        <dbReference type="ARBA" id="ARBA00022771"/>
    </source>
</evidence>
<dbReference type="GO" id="GO:0005096">
    <property type="term" value="F:GTPase activator activity"/>
    <property type="evidence" value="ECO:0007669"/>
    <property type="project" value="InterPro"/>
</dbReference>
<organism evidence="7 8">
    <name type="scientific">Sphaeroforma arctica JP610</name>
    <dbReference type="NCBI Taxonomy" id="667725"/>
    <lineage>
        <taxon>Eukaryota</taxon>
        <taxon>Ichthyosporea</taxon>
        <taxon>Ichthyophonida</taxon>
        <taxon>Sphaeroforma</taxon>
    </lineage>
</organism>
<evidence type="ECO:0000256" key="3">
    <source>
        <dbReference type="ARBA" id="ARBA00022833"/>
    </source>
</evidence>
<accession>A0A0L0FKK7</accession>
<dbReference type="GeneID" id="25911456"/>
<feature type="domain" description="Arf-GAP" evidence="6">
    <location>
        <begin position="139"/>
        <end position="262"/>
    </location>
</feature>